<accession>A0ACC5XBF9</accession>
<keyword evidence="2" id="KW-1185">Reference proteome</keyword>
<name>A0ACC5XBF9_PANGG</name>
<reference evidence="1 2" key="1">
    <citation type="journal article" date="2022" name="bioRxiv">
        <title>An ancient truncated duplication of the anti-Mullerian hormone receptor type 2 gene is a potential conserved master sex determinant in the Pangasiidae catfish family.</title>
        <authorList>
            <person name="Wen M."/>
            <person name="Pan Q."/>
            <person name="Jouanno E."/>
            <person name="Montfort J."/>
            <person name="Zahm M."/>
            <person name="Cabau C."/>
            <person name="Klopp C."/>
            <person name="Iampietro C."/>
            <person name="Roques C."/>
            <person name="Bouchez O."/>
            <person name="Castinel A."/>
            <person name="Donnadieu C."/>
            <person name="Parrinello H."/>
            <person name="Poncet C."/>
            <person name="Belmonte E."/>
            <person name="Gautier V."/>
            <person name="Avarre J.-C."/>
            <person name="Dugue R."/>
            <person name="Gustiano R."/>
            <person name="Ha T.T.T."/>
            <person name="Campet M."/>
            <person name="Sriphairoj K."/>
            <person name="Ribolli J."/>
            <person name="de Almeida F.L."/>
            <person name="Desvignes T."/>
            <person name="Postlethwait J.H."/>
            <person name="Bucao C.F."/>
            <person name="Robinson-Rechavi M."/>
            <person name="Bobe J."/>
            <person name="Herpin A."/>
            <person name="Guiguen Y."/>
        </authorList>
    </citation>
    <scope>NUCLEOTIDE SEQUENCE [LARGE SCALE GENOMIC DNA]</scope>
    <source>
        <strain evidence="1">YG-Dec2019</strain>
    </source>
</reference>
<proteinExistence type="predicted"/>
<comment type="caution">
    <text evidence="1">The sequence shown here is derived from an EMBL/GenBank/DDBJ whole genome shotgun (WGS) entry which is preliminary data.</text>
</comment>
<protein>
    <submittedName>
        <fullName evidence="1">Uncharacterized protein</fullName>
    </submittedName>
</protein>
<evidence type="ECO:0000313" key="1">
    <source>
        <dbReference type="EMBL" id="MCI4388648.1"/>
    </source>
</evidence>
<sequence length="8" mass="916">MSCCLGRF</sequence>
<gene>
    <name evidence="1" type="ORF">PGIGA_G00088420</name>
</gene>
<dbReference type="EMBL" id="CM040471">
    <property type="protein sequence ID" value="MCI4388648.1"/>
    <property type="molecule type" value="Genomic_DNA"/>
</dbReference>
<organism evidence="1 2">
    <name type="scientific">Pangasianodon gigas</name>
    <name type="common">Mekong giant catfish</name>
    <name type="synonym">Pangasius gigas</name>
    <dbReference type="NCBI Taxonomy" id="30993"/>
    <lineage>
        <taxon>Eukaryota</taxon>
        <taxon>Metazoa</taxon>
        <taxon>Chordata</taxon>
        <taxon>Craniata</taxon>
        <taxon>Vertebrata</taxon>
        <taxon>Euteleostomi</taxon>
        <taxon>Actinopterygii</taxon>
        <taxon>Neopterygii</taxon>
        <taxon>Teleostei</taxon>
        <taxon>Ostariophysi</taxon>
        <taxon>Siluriformes</taxon>
        <taxon>Pangasiidae</taxon>
        <taxon>Pangasianodon</taxon>
    </lineage>
</organism>
<evidence type="ECO:0000313" key="2">
    <source>
        <dbReference type="Proteomes" id="UP000829447"/>
    </source>
</evidence>
<dbReference type="Proteomes" id="UP000829447">
    <property type="component" value="Linkage Group LG18"/>
</dbReference>